<proteinExistence type="predicted"/>
<dbReference type="Proteomes" id="UP000245880">
    <property type="component" value="Unassembled WGS sequence"/>
</dbReference>
<feature type="domain" description="Golvesin/Xly CBD-like" evidence="6">
    <location>
        <begin position="535"/>
        <end position="669"/>
    </location>
</feature>
<dbReference type="Gene3D" id="3.50.50.60">
    <property type="entry name" value="FAD/NAD(P)-binding domain"/>
    <property type="match status" value="1"/>
</dbReference>
<comment type="caution">
    <text evidence="7">The sequence shown here is derived from an EMBL/GenBank/DDBJ whole genome shotgun (WGS) entry which is preliminary data.</text>
</comment>
<reference evidence="7 8" key="1">
    <citation type="submission" date="2018-03" db="EMBL/GenBank/DDBJ databases">
        <title>Genomic Encyclopedia of Archaeal and Bacterial Type Strains, Phase II (KMG-II): from individual species to whole genera.</title>
        <authorList>
            <person name="Goeker M."/>
        </authorList>
    </citation>
    <scope>NUCLEOTIDE SEQUENCE [LARGE SCALE GENOMIC DNA]</scope>
    <source>
        <strain evidence="7 8">DSM 100346</strain>
    </source>
</reference>
<evidence type="ECO:0000259" key="6">
    <source>
        <dbReference type="Pfam" id="PF25275"/>
    </source>
</evidence>
<keyword evidence="2" id="KW-0479">Metal-binding</keyword>
<keyword evidence="3" id="KW-0560">Oxidoreductase</keyword>
<evidence type="ECO:0000256" key="1">
    <source>
        <dbReference type="ARBA" id="ARBA00022485"/>
    </source>
</evidence>
<evidence type="ECO:0000256" key="5">
    <source>
        <dbReference type="ARBA" id="ARBA00023014"/>
    </source>
</evidence>
<sequence length="673" mass="74277">MKDQNRLAGPLSMLLLLLAIVLRPVLAAPPVQKQYDIVVYGATSAGVIAAYTAKMHGKSVLLVDPGMHLGGLTTGGLGYTDIGNKYAITGLSRDFYRRIGSHYGKLEQWTFEPKVAKQYLQEYLDQADVSVMYGMELVGVTKPNTTIASVMLKGRKSPFETVEVAAKVFIDCTYEGDLMALADVSYRVGREANAEFNETINGVQLLDGHQLPDGIDPYVVPGKPSSGLIWGIQPGTLAAQGSGDKLVQAYNFRICLTNNPDNRVEITRPEGYDPQQFELLVRLMAKQPHKTKLTDYFIWSAMPNQKTDINNRNGFSTDMIGMNYDYPNANWKERERIVQDHVNYTKGLLYFFGHDERVPESLRAEMRQWGYPKDEYTDTGNWSPQLYIREARRMHGAYVMTQANCVGESVVPDGVGMAAYTMDSHNTQRIVVNGMVKNEGNVEVGGFGPYPISYRSLVPKRSECDNLLVPVCLSATHIAFGSIRMEPVFMVLAQSAATAAAMVIDGKSAVQDVDVEALQRSLKQNPLANGSVAEILVDNNDDQRVEIQGAWVKRSRGGYGTDFLEKDPNDKAAGSVRYTPAIAQKGRYSAYLYLPHVQQMAPEINVSVQQRKKISKLKIRKADMVVVGQTSGEWYHLGDYNLSDDADFSVTILAPGGDAGGVVSADAMLFIPN</sequence>
<evidence type="ECO:0000256" key="4">
    <source>
        <dbReference type="ARBA" id="ARBA00023004"/>
    </source>
</evidence>
<keyword evidence="4" id="KW-0408">Iron</keyword>
<dbReference type="PANTHER" id="PTHR43498">
    <property type="entry name" value="FERREDOXIN:COB-COM HETERODISULFIDE REDUCTASE SUBUNIT A"/>
    <property type="match status" value="1"/>
</dbReference>
<dbReference type="GO" id="GO:0016491">
    <property type="term" value="F:oxidoreductase activity"/>
    <property type="evidence" value="ECO:0007669"/>
    <property type="project" value="UniProtKB-KW"/>
</dbReference>
<keyword evidence="8" id="KW-1185">Reference proteome</keyword>
<dbReference type="Pfam" id="PF25275">
    <property type="entry name" value="Golvesin_C"/>
    <property type="match status" value="1"/>
</dbReference>
<dbReference type="GO" id="GO:0046872">
    <property type="term" value="F:metal ion binding"/>
    <property type="evidence" value="ECO:0007669"/>
    <property type="project" value="UniProtKB-KW"/>
</dbReference>
<dbReference type="InterPro" id="IPR036188">
    <property type="entry name" value="FAD/NAD-bd_sf"/>
</dbReference>
<keyword evidence="1" id="KW-0004">4Fe-4S</keyword>
<evidence type="ECO:0000313" key="7">
    <source>
        <dbReference type="EMBL" id="PWJ59392.1"/>
    </source>
</evidence>
<dbReference type="InterPro" id="IPR033803">
    <property type="entry name" value="CBD-like_Golvesin-Xly"/>
</dbReference>
<dbReference type="Pfam" id="PF12831">
    <property type="entry name" value="FAD_oxidored"/>
    <property type="match status" value="1"/>
</dbReference>
<organism evidence="7 8">
    <name type="scientific">Dyadobacter jejuensis</name>
    <dbReference type="NCBI Taxonomy" id="1082580"/>
    <lineage>
        <taxon>Bacteria</taxon>
        <taxon>Pseudomonadati</taxon>
        <taxon>Bacteroidota</taxon>
        <taxon>Cytophagia</taxon>
        <taxon>Cytophagales</taxon>
        <taxon>Spirosomataceae</taxon>
        <taxon>Dyadobacter</taxon>
    </lineage>
</organism>
<keyword evidence="5" id="KW-0411">Iron-sulfur</keyword>
<dbReference type="RefSeq" id="WP_211319977.1">
    <property type="nucleotide sequence ID" value="NZ_QGDT01000002.1"/>
</dbReference>
<dbReference type="PANTHER" id="PTHR43498:SF1">
    <property type="entry name" value="COB--COM HETERODISULFIDE REDUCTASE IRON-SULFUR SUBUNIT A"/>
    <property type="match status" value="1"/>
</dbReference>
<gene>
    <name evidence="7" type="ORF">CLV98_102225</name>
</gene>
<dbReference type="EMBL" id="QGDT01000002">
    <property type="protein sequence ID" value="PWJ59392.1"/>
    <property type="molecule type" value="Genomic_DNA"/>
</dbReference>
<name>A0A316AP94_9BACT</name>
<dbReference type="GO" id="GO:0051539">
    <property type="term" value="F:4 iron, 4 sulfur cluster binding"/>
    <property type="evidence" value="ECO:0007669"/>
    <property type="project" value="UniProtKB-KW"/>
</dbReference>
<accession>A0A316AP94</accession>
<dbReference type="AlphaFoldDB" id="A0A316AP94"/>
<evidence type="ECO:0000313" key="8">
    <source>
        <dbReference type="Proteomes" id="UP000245880"/>
    </source>
</evidence>
<protein>
    <submittedName>
        <fullName evidence="7">FAD dependent oxidoreductase</fullName>
    </submittedName>
</protein>
<dbReference type="InterPro" id="IPR039650">
    <property type="entry name" value="HdrA-like"/>
</dbReference>
<dbReference type="SUPFAM" id="SSF51905">
    <property type="entry name" value="FAD/NAD(P)-binding domain"/>
    <property type="match status" value="1"/>
</dbReference>
<evidence type="ECO:0000256" key="2">
    <source>
        <dbReference type="ARBA" id="ARBA00022723"/>
    </source>
</evidence>
<evidence type="ECO:0000256" key="3">
    <source>
        <dbReference type="ARBA" id="ARBA00023002"/>
    </source>
</evidence>